<sequence length="1863" mass="217822">MHCDSYLMSTCLCTCNYDRSSMCPSISRIKSTKIHRSLIHKSTCCCNYNPFNDETKDNEIHDLGFALRKLAAMKCQMKKWRVERLQLESETRSLKKKLKKFDVNVDEPLEEDPLLIHYRDENIRLEKNKEQLEDRINELEELMNEQELFNSDSSAGIKLIREKMHSLRRDHKKLKKTIMEMKIKFVRNGDELSCADVKQLCEKIRELTNELGEKKISDKEQESVVNVNKPIDILMTRSKSCDDLQVEIERIKAENKNLHQTLETIKNNIDINSDDGEIHSKNIVKSDDDKVAMVKKEESSKQLVFDSMIDHESTLKGKLMKCNNLVEDLRRKLDEKDKAIQSLQKNMVDKIEKMETNDETLTTEVENHRIELKKCEEIVKKLLKQLEESSLDLESHDTVSEVGIMKESQLNKIKNERDKLLNEVKELREMNDKNSKINKILNEKDKALNDSEANNAVLRDKIDALLSPEGVLRNEIDQLSEETEIMQNHEEQNIELMSKISNFEMESRIDGDKIDSEHEILTSDLRISKEETEALRYENEMHSNEKKKLKKQLIDIQTENNNYRDELNKYKNENDKLNEMITKVKCELSDCDNEKEKLQLEISQLENSNEKWESGVENLTNSHEEIVDKIKISDESKNRESLELKTLRNELDQLIINLDNAQKDNNNLTNERDMLKNQIVEMQEELSKEIADKVDLKKAIDKPIFELNQYQLDNEALKIKNNQLQEDINHWRKKINKGKLEFDKLKEELKNTKKELESNNITLNKINDLNEELDALNNELIKCRNENNKLRNNLDESKQQKNQLINDVENFKSEIDELKSHCEKIKNENESLKDESERLRNEISNLKSDSINTKKFNENLTFEMDTLKSNLSKCHSERDKLTLELAKLEDEYNKNNNKFHERAKEFEELKEALDKSEHQAHSLELNFNALKDEKEILLTTLSSLREEVNTLKRNVIDKDNELKESEPVKHELIALKNELNKCREELNRSNRESDFVKKQIDTLKNESEITKDQLSVAIEKIDMEKKYKDIKNERDELKKQLEESKINIDELKAEISINNVSIEEMDALKNTLGKLRKDLKNCKMENDEFKSEINKWQNDSTISNTELDAVKEENLQFHSEVKSLKEEVDDLNHKVNEMKSQNIKLEKELMNRQGEMENKMMEHNKLKANNAKLKTDNDELLLKYDEMINEKKKFADNEVNNFEKEIKRLKVENYEIKNELQTVRNELNSSQRYNEGAMMIGGDKSRDEAIVSEEVKKSMDLVELLKRKNNELAINLEELKSDINKYENENRILKANVNNSENLEKALKELNKWQKIAENLQEKNDILDINLQVVMEELTKTKRDAEKMTGSNDNLNTGTLMESTQPRDVEQWQEKVKVLKAEIERMKKEHEISTRIGDGQSSMQQLFDELDKWKKTAEVLRKENNEMKSKFDKIQVDRNRSEPSRIDSRRPLQISNGRPDAPIQPNTSAMSNELIKALDVVRMKMEKQRKGVQRMHKSIDNMLRQTWSESSNYIDDSDDLIMLDTMNPIIAEVLELSNDLSTNIFHTEKELMNLSRVWKARWDENIKLQKLVESLGNAETIKAKELQEENVRRNVGSFDSESWLSSLTLTQLAELHDKICLLTTSLVREDCYITVCTDNRDDIVNTSNNHDQLQYSYDVLNRKIAALQRQIAEKQTEAEQKVLDMRQVLRREQAELIQISEAMNQEKKRNLKLRAELVIVYEDVIFPIINEKYFGMVDAYLTEDNRIAGNFSIIQSLPESAVCHIYMLGDSMGEYVVPSGLDAEMTLCEMINEPIVLGNLLKVFGFNKDECPPKAGFYGNEGYMVPTTNFPDSFTSNKYLFIIELYTSDEAIITVHLTLDVQL</sequence>
<dbReference type="Gene3D" id="1.10.287.1490">
    <property type="match status" value="2"/>
</dbReference>
<evidence type="ECO:0000256" key="3">
    <source>
        <dbReference type="SAM" id="MobiDB-lite"/>
    </source>
</evidence>
<feature type="coiled-coil region" evidence="2">
    <location>
        <begin position="319"/>
        <end position="1226"/>
    </location>
</feature>
<proteinExistence type="predicted"/>
<feature type="compositionally biased region" description="Polar residues" evidence="3">
    <location>
        <begin position="1349"/>
        <end position="1364"/>
    </location>
</feature>
<feature type="coiled-coil region" evidence="2">
    <location>
        <begin position="70"/>
        <end position="217"/>
    </location>
</feature>
<accession>A0AA39F7H8</accession>
<gene>
    <name evidence="4" type="ORF">PV328_003013</name>
</gene>
<feature type="coiled-coil region" evidence="2">
    <location>
        <begin position="241"/>
        <end position="268"/>
    </location>
</feature>
<feature type="region of interest" description="Disordered" evidence="3">
    <location>
        <begin position="1344"/>
        <end position="1369"/>
    </location>
</feature>
<name>A0AA39F7H8_9HYME</name>
<dbReference type="Proteomes" id="UP001168990">
    <property type="component" value="Unassembled WGS sequence"/>
</dbReference>
<reference evidence="4" key="2">
    <citation type="submission" date="2023-03" db="EMBL/GenBank/DDBJ databases">
        <authorList>
            <person name="Inwood S.N."/>
            <person name="Skelly J.G."/>
            <person name="Guhlin J."/>
            <person name="Harrop T.W.R."/>
            <person name="Goldson S.G."/>
            <person name="Dearden P.K."/>
        </authorList>
    </citation>
    <scope>NUCLEOTIDE SEQUENCE</scope>
    <source>
        <strain evidence="4">Irish</strain>
        <tissue evidence="4">Whole body</tissue>
    </source>
</reference>
<comment type="caution">
    <text evidence="4">The sequence shown here is derived from an EMBL/GenBank/DDBJ whole genome shotgun (WGS) entry which is preliminary data.</text>
</comment>
<dbReference type="EMBL" id="JAQQBS010001422">
    <property type="protein sequence ID" value="KAK0164377.1"/>
    <property type="molecule type" value="Genomic_DNA"/>
</dbReference>
<feature type="coiled-coil region" evidence="2">
    <location>
        <begin position="1650"/>
        <end position="1709"/>
    </location>
</feature>
<evidence type="ECO:0000313" key="4">
    <source>
        <dbReference type="EMBL" id="KAK0164377.1"/>
    </source>
</evidence>
<evidence type="ECO:0000313" key="5">
    <source>
        <dbReference type="Proteomes" id="UP001168990"/>
    </source>
</evidence>
<evidence type="ECO:0000256" key="2">
    <source>
        <dbReference type="SAM" id="Coils"/>
    </source>
</evidence>
<feature type="compositionally biased region" description="Basic and acidic residues" evidence="3">
    <location>
        <begin position="1434"/>
        <end position="1450"/>
    </location>
</feature>
<keyword evidence="5" id="KW-1185">Reference proteome</keyword>
<protein>
    <submittedName>
        <fullName evidence="4">Uncharacterized protein</fullName>
    </submittedName>
</protein>
<dbReference type="PANTHER" id="PTHR32083:SF48">
    <property type="entry name" value="TRANS-GOLGI NETWORK-LOCALIZED SYP41-INTERACTING PROTEIN 1"/>
    <property type="match status" value="1"/>
</dbReference>
<evidence type="ECO:0000256" key="1">
    <source>
        <dbReference type="ARBA" id="ARBA00023054"/>
    </source>
</evidence>
<dbReference type="GO" id="GO:0005856">
    <property type="term" value="C:cytoskeleton"/>
    <property type="evidence" value="ECO:0007669"/>
    <property type="project" value="TreeGrafter"/>
</dbReference>
<dbReference type="PANTHER" id="PTHR32083">
    <property type="entry name" value="CILIA AND FLAGELLA-ASSOCIATED PROTEIN 58-RELATED"/>
    <property type="match status" value="1"/>
</dbReference>
<feature type="coiled-coil region" evidence="2">
    <location>
        <begin position="1262"/>
        <end position="1337"/>
    </location>
</feature>
<feature type="region of interest" description="Disordered" evidence="3">
    <location>
        <begin position="1434"/>
        <end position="1467"/>
    </location>
</feature>
<keyword evidence="1 2" id="KW-0175">Coiled coil</keyword>
<organism evidence="4 5">
    <name type="scientific">Microctonus aethiopoides</name>
    <dbReference type="NCBI Taxonomy" id="144406"/>
    <lineage>
        <taxon>Eukaryota</taxon>
        <taxon>Metazoa</taxon>
        <taxon>Ecdysozoa</taxon>
        <taxon>Arthropoda</taxon>
        <taxon>Hexapoda</taxon>
        <taxon>Insecta</taxon>
        <taxon>Pterygota</taxon>
        <taxon>Neoptera</taxon>
        <taxon>Endopterygota</taxon>
        <taxon>Hymenoptera</taxon>
        <taxon>Apocrita</taxon>
        <taxon>Ichneumonoidea</taxon>
        <taxon>Braconidae</taxon>
        <taxon>Euphorinae</taxon>
        <taxon>Microctonus</taxon>
    </lineage>
</organism>
<reference evidence="4" key="1">
    <citation type="journal article" date="2023" name="bioRxiv">
        <title>Scaffold-level genome assemblies of two parasitoid biocontrol wasps reveal the parthenogenesis mechanism and an associated novel virus.</title>
        <authorList>
            <person name="Inwood S."/>
            <person name="Skelly J."/>
            <person name="Guhlin J."/>
            <person name="Harrop T."/>
            <person name="Goldson S."/>
            <person name="Dearden P."/>
        </authorList>
    </citation>
    <scope>NUCLEOTIDE SEQUENCE</scope>
    <source>
        <strain evidence="4">Irish</strain>
        <tissue evidence="4">Whole body</tissue>
    </source>
</reference>